<evidence type="ECO:0000256" key="2">
    <source>
        <dbReference type="ARBA" id="ARBA00012000"/>
    </source>
</evidence>
<dbReference type="EC" id="3.2.2.21" evidence="2"/>
<dbReference type="SMART" id="SM01009">
    <property type="entry name" value="AlkA_N"/>
    <property type="match status" value="1"/>
</dbReference>
<evidence type="ECO:0000256" key="1">
    <source>
        <dbReference type="ARBA" id="ARBA00000086"/>
    </source>
</evidence>
<reference evidence="8" key="1">
    <citation type="journal article" date="2019" name="Int. J. Syst. Evol. Microbiol.">
        <title>The Global Catalogue of Microorganisms (GCM) 10K type strain sequencing project: providing services to taxonomists for standard genome sequencing and annotation.</title>
        <authorList>
            <consortium name="The Broad Institute Genomics Platform"/>
            <consortium name="The Broad Institute Genome Sequencing Center for Infectious Disease"/>
            <person name="Wu L."/>
            <person name="Ma J."/>
        </authorList>
    </citation>
    <scope>NUCLEOTIDE SEQUENCE [LARGE SCALE GENOMIC DNA]</scope>
    <source>
        <strain evidence="8">JCM 17458</strain>
    </source>
</reference>
<dbReference type="EMBL" id="BAABAZ010000004">
    <property type="protein sequence ID" value="GAA4283678.1"/>
    <property type="molecule type" value="Genomic_DNA"/>
</dbReference>
<dbReference type="RefSeq" id="WP_236863756.1">
    <property type="nucleotide sequence ID" value="NZ_BAABAZ010000004.1"/>
</dbReference>
<dbReference type="SUPFAM" id="SSF55945">
    <property type="entry name" value="TATA-box binding protein-like"/>
    <property type="match status" value="1"/>
</dbReference>
<proteinExistence type="predicted"/>
<protein>
    <recommendedName>
        <fullName evidence="2">DNA-3-methyladenine glycosylase II</fullName>
        <ecNumber evidence="2">3.2.2.21</ecNumber>
    </recommendedName>
</protein>
<dbReference type="InterPro" id="IPR003265">
    <property type="entry name" value="HhH-GPD_domain"/>
</dbReference>
<evidence type="ECO:0000259" key="6">
    <source>
        <dbReference type="SMART" id="SM01009"/>
    </source>
</evidence>
<feature type="domain" description="DNA-3-methyladenine glycosylase AlkA N-terminal" evidence="6">
    <location>
        <begin position="3"/>
        <end position="120"/>
    </location>
</feature>
<evidence type="ECO:0000256" key="3">
    <source>
        <dbReference type="ARBA" id="ARBA00022763"/>
    </source>
</evidence>
<dbReference type="Pfam" id="PF06029">
    <property type="entry name" value="AlkA_N"/>
    <property type="match status" value="1"/>
</dbReference>
<feature type="domain" description="HhH-GPD" evidence="5">
    <location>
        <begin position="130"/>
        <end position="320"/>
    </location>
</feature>
<keyword evidence="3" id="KW-0227">DNA damage</keyword>
<keyword evidence="4" id="KW-0234">DNA repair</keyword>
<sequence length="332" mass="35773">MIEHRLVFHPPFDTGGFAGFLAAHAVEGVDALDGRTYSRVLVAPGGPIPLEIDLPGEDDSVTVVRLGGDPDHHEPVLAQVRQFLDLDADPAAITAALADDPVIGSLVAAQPGIRVPGTFDSFQTAVFAVLGQQISLARARVLDARFHAEYSPDGVRFPTPAEVAALDPEEVSRTIGMPRMRGRAIVGLAAEFARVPSWEPSAPEEGRRIPTWAPGPAAWRPGPAEDCGGVPAGTSSMHSASREWRERMLAVPGIGPWTVDYLMLRSTSDADAFVPGDLVVRRAIAERTGREQVTPREAEALAEPWRPYRAYALMQLWTATAYSRASERGHRA</sequence>
<evidence type="ECO:0000313" key="8">
    <source>
        <dbReference type="Proteomes" id="UP001501586"/>
    </source>
</evidence>
<gene>
    <name evidence="7" type="ORF">GCM10022261_12090</name>
</gene>
<dbReference type="Gene3D" id="1.10.1670.10">
    <property type="entry name" value="Helix-hairpin-Helix base-excision DNA repair enzymes (C-terminal)"/>
    <property type="match status" value="1"/>
</dbReference>
<dbReference type="InterPro" id="IPR010316">
    <property type="entry name" value="AlkA_N"/>
</dbReference>
<dbReference type="Proteomes" id="UP001501586">
    <property type="component" value="Unassembled WGS sequence"/>
</dbReference>
<keyword evidence="8" id="KW-1185">Reference proteome</keyword>
<evidence type="ECO:0000313" key="7">
    <source>
        <dbReference type="EMBL" id="GAA4283678.1"/>
    </source>
</evidence>
<dbReference type="Gene3D" id="3.30.310.20">
    <property type="entry name" value="DNA-3-methyladenine glycosylase AlkA, N-terminal domain"/>
    <property type="match status" value="1"/>
</dbReference>
<dbReference type="SUPFAM" id="SSF48150">
    <property type="entry name" value="DNA-glycosylase"/>
    <property type="match status" value="1"/>
</dbReference>
<dbReference type="InterPro" id="IPR011257">
    <property type="entry name" value="DNA_glycosylase"/>
</dbReference>
<dbReference type="Gene3D" id="1.10.340.30">
    <property type="entry name" value="Hypothetical protein, domain 2"/>
    <property type="match status" value="1"/>
</dbReference>
<organism evidence="7 8">
    <name type="scientific">Brevibacterium daeguense</name>
    <dbReference type="NCBI Taxonomy" id="909936"/>
    <lineage>
        <taxon>Bacteria</taxon>
        <taxon>Bacillati</taxon>
        <taxon>Actinomycetota</taxon>
        <taxon>Actinomycetes</taxon>
        <taxon>Micrococcales</taxon>
        <taxon>Brevibacteriaceae</taxon>
        <taxon>Brevibacterium</taxon>
    </lineage>
</organism>
<dbReference type="PANTHER" id="PTHR43003">
    <property type="entry name" value="DNA-3-METHYLADENINE GLYCOSYLASE"/>
    <property type="match status" value="1"/>
</dbReference>
<dbReference type="InterPro" id="IPR023170">
    <property type="entry name" value="HhH_base_excis_C"/>
</dbReference>
<dbReference type="PANTHER" id="PTHR43003:SF13">
    <property type="entry name" value="DNA-3-METHYLADENINE GLYCOSYLASE 2"/>
    <property type="match status" value="1"/>
</dbReference>
<dbReference type="CDD" id="cd00056">
    <property type="entry name" value="ENDO3c"/>
    <property type="match status" value="1"/>
</dbReference>
<evidence type="ECO:0000256" key="4">
    <source>
        <dbReference type="ARBA" id="ARBA00023204"/>
    </source>
</evidence>
<dbReference type="InterPro" id="IPR037046">
    <property type="entry name" value="AlkA_N_sf"/>
</dbReference>
<dbReference type="SMART" id="SM00478">
    <property type="entry name" value="ENDO3c"/>
    <property type="match status" value="1"/>
</dbReference>
<comment type="catalytic activity">
    <reaction evidence="1">
        <text>Hydrolysis of alkylated DNA, releasing 3-methyladenine, 3-methylguanine, 7-methylguanine and 7-methyladenine.</text>
        <dbReference type="EC" id="3.2.2.21"/>
    </reaction>
</comment>
<dbReference type="Pfam" id="PF00730">
    <property type="entry name" value="HhH-GPD"/>
    <property type="match status" value="1"/>
</dbReference>
<name>A0ABP8EI89_9MICO</name>
<dbReference type="InterPro" id="IPR051912">
    <property type="entry name" value="Alkylbase_DNA_Glycosylase/TA"/>
</dbReference>
<accession>A0ABP8EI89</accession>
<comment type="caution">
    <text evidence="7">The sequence shown here is derived from an EMBL/GenBank/DDBJ whole genome shotgun (WGS) entry which is preliminary data.</text>
</comment>
<evidence type="ECO:0000259" key="5">
    <source>
        <dbReference type="SMART" id="SM00478"/>
    </source>
</evidence>